<accession>A0A557P2R2</accession>
<name>A0A557P2R2_9VIBR</name>
<dbReference type="Proteomes" id="UP000319828">
    <property type="component" value="Unassembled WGS sequence"/>
</dbReference>
<sequence length="117" mass="13289">MTKMPSLNNDDQKDFYLDFNALNTLKYEKDSDKALIQVAEKFEALFVQEMFKRMRSATEALGNKDNPLSNNSNSMFQTMLDTQLATSMTKQTSFGLAEMLYQQLSNNHLSNNSQGAV</sequence>
<feature type="domain" description="Flagellar protein FlgJ N-terminal" evidence="2">
    <location>
        <begin position="52"/>
        <end position="103"/>
    </location>
</feature>
<keyword evidence="3" id="KW-0966">Cell projection</keyword>
<dbReference type="EMBL" id="VMKJ01000027">
    <property type="protein sequence ID" value="TVO34953.1"/>
    <property type="molecule type" value="Genomic_DNA"/>
</dbReference>
<keyword evidence="3" id="KW-0969">Cilium</keyword>
<gene>
    <name evidence="3" type="ORF">FOF44_12620</name>
</gene>
<dbReference type="InterPro" id="IPR019301">
    <property type="entry name" value="Flagellar_prot_FlgJ_N"/>
</dbReference>
<dbReference type="GO" id="GO:0044781">
    <property type="term" value="P:bacterial-type flagellum organization"/>
    <property type="evidence" value="ECO:0007669"/>
    <property type="project" value="UniProtKB-KW"/>
</dbReference>
<keyword evidence="3" id="KW-0282">Flagellum</keyword>
<reference evidence="3 4" key="1">
    <citation type="submission" date="2019-07" db="EMBL/GenBank/DDBJ databases">
        <title>The draft genome sequence of Vibrio algivorus M1486.</title>
        <authorList>
            <person name="Meng X."/>
        </authorList>
    </citation>
    <scope>NUCLEOTIDE SEQUENCE [LARGE SCALE GENOMIC DNA]</scope>
    <source>
        <strain evidence="3 4">M1486</strain>
    </source>
</reference>
<dbReference type="OrthoDB" id="8481704at2"/>
<organism evidence="3 4">
    <name type="scientific">Vibrio algivorus</name>
    <dbReference type="NCBI Taxonomy" id="1667024"/>
    <lineage>
        <taxon>Bacteria</taxon>
        <taxon>Pseudomonadati</taxon>
        <taxon>Pseudomonadota</taxon>
        <taxon>Gammaproteobacteria</taxon>
        <taxon>Vibrionales</taxon>
        <taxon>Vibrionaceae</taxon>
        <taxon>Vibrio</taxon>
    </lineage>
</organism>
<evidence type="ECO:0000313" key="4">
    <source>
        <dbReference type="Proteomes" id="UP000319828"/>
    </source>
</evidence>
<dbReference type="Pfam" id="PF10135">
    <property type="entry name" value="Rod-binding"/>
    <property type="match status" value="1"/>
</dbReference>
<dbReference type="AlphaFoldDB" id="A0A557P2R2"/>
<protein>
    <submittedName>
        <fullName evidence="3">Flagellar protein</fullName>
    </submittedName>
</protein>
<keyword evidence="1" id="KW-1005">Bacterial flagellum biogenesis</keyword>
<evidence type="ECO:0000256" key="1">
    <source>
        <dbReference type="ARBA" id="ARBA00022795"/>
    </source>
</evidence>
<proteinExistence type="predicted"/>
<comment type="caution">
    <text evidence="3">The sequence shown here is derived from an EMBL/GenBank/DDBJ whole genome shotgun (WGS) entry which is preliminary data.</text>
</comment>
<evidence type="ECO:0000313" key="3">
    <source>
        <dbReference type="EMBL" id="TVO34953.1"/>
    </source>
</evidence>
<evidence type="ECO:0000259" key="2">
    <source>
        <dbReference type="Pfam" id="PF10135"/>
    </source>
</evidence>